<evidence type="ECO:0000313" key="2">
    <source>
        <dbReference type="EMBL" id="UOE34898.1"/>
    </source>
</evidence>
<reference evidence="2 3" key="1">
    <citation type="submission" date="2022-03" db="EMBL/GenBank/DDBJ databases">
        <title>Hymenobactersp. isolated from the air.</title>
        <authorList>
            <person name="Won M."/>
            <person name="Kwon S.-W."/>
        </authorList>
    </citation>
    <scope>NUCLEOTIDE SEQUENCE [LARGE SCALE GENOMIC DNA]</scope>
    <source>
        <strain evidence="2 3">KACC 22596</strain>
    </source>
</reference>
<dbReference type="InterPro" id="IPR007024">
    <property type="entry name" value="BLUF_domain"/>
</dbReference>
<sequence length="146" mass="16286">MPESSPLYSLLYRSEASRAVHEVTLGTLVRKARLYNQQARITGMLLYAKGHFLQLLEGPEPALSDLYARINDDKRHYDVTTLSYGAIELRSFGRWPLAYASVDAAFLDKVAKCLPQPTTVGLTAPPCPEVAQLLRDFAKEHDQAAH</sequence>
<dbReference type="PROSITE" id="PS50925">
    <property type="entry name" value="BLUF"/>
    <property type="match status" value="1"/>
</dbReference>
<dbReference type="SMART" id="SM01034">
    <property type="entry name" value="BLUF"/>
    <property type="match status" value="1"/>
</dbReference>
<protein>
    <submittedName>
        <fullName evidence="2">BLUF domain-containing protein</fullName>
    </submittedName>
</protein>
<dbReference type="Gene3D" id="3.30.70.100">
    <property type="match status" value="1"/>
</dbReference>
<dbReference type="EMBL" id="CP094534">
    <property type="protein sequence ID" value="UOE34898.1"/>
    <property type="molecule type" value="Genomic_DNA"/>
</dbReference>
<dbReference type="Proteomes" id="UP000831390">
    <property type="component" value="Chromosome"/>
</dbReference>
<evidence type="ECO:0000313" key="3">
    <source>
        <dbReference type="Proteomes" id="UP000831390"/>
    </source>
</evidence>
<organism evidence="2 3">
    <name type="scientific">Hymenobacter monticola</name>
    <dbReference type="NCBI Taxonomy" id="1705399"/>
    <lineage>
        <taxon>Bacteria</taxon>
        <taxon>Pseudomonadati</taxon>
        <taxon>Bacteroidota</taxon>
        <taxon>Cytophagia</taxon>
        <taxon>Cytophagales</taxon>
        <taxon>Hymenobacteraceae</taxon>
        <taxon>Hymenobacter</taxon>
    </lineage>
</organism>
<dbReference type="InterPro" id="IPR036046">
    <property type="entry name" value="Acylphosphatase-like_dom_sf"/>
</dbReference>
<evidence type="ECO:0000259" key="1">
    <source>
        <dbReference type="PROSITE" id="PS50925"/>
    </source>
</evidence>
<keyword evidence="3" id="KW-1185">Reference proteome</keyword>
<dbReference type="RefSeq" id="WP_243516265.1">
    <property type="nucleotide sequence ID" value="NZ_CP094534.1"/>
</dbReference>
<dbReference type="SUPFAM" id="SSF54975">
    <property type="entry name" value="Acylphosphatase/BLUF domain-like"/>
    <property type="match status" value="1"/>
</dbReference>
<dbReference type="Pfam" id="PF04940">
    <property type="entry name" value="BLUF"/>
    <property type="match status" value="1"/>
</dbReference>
<gene>
    <name evidence="2" type="ORF">MTP16_04405</name>
</gene>
<name>A0ABY4B6X1_9BACT</name>
<proteinExistence type="predicted"/>
<feature type="domain" description="BLUF" evidence="1">
    <location>
        <begin position="7"/>
        <end position="98"/>
    </location>
</feature>
<accession>A0ABY4B6X1</accession>